<dbReference type="Pfam" id="PF16363">
    <property type="entry name" value="GDP_Man_Dehyd"/>
    <property type="match status" value="1"/>
</dbReference>
<reference evidence="3" key="1">
    <citation type="journal article" date="2019" name="Int. J. Syst. Evol. Microbiol.">
        <title>The Global Catalogue of Microorganisms (GCM) 10K type strain sequencing project: providing services to taxonomists for standard genome sequencing and annotation.</title>
        <authorList>
            <consortium name="The Broad Institute Genomics Platform"/>
            <consortium name="The Broad Institute Genome Sequencing Center for Infectious Disease"/>
            <person name="Wu L."/>
            <person name="Ma J."/>
        </authorList>
    </citation>
    <scope>NUCLEOTIDE SEQUENCE [LARGE SCALE GENOMIC DNA]</scope>
    <source>
        <strain evidence="3">JCM 17498</strain>
    </source>
</reference>
<proteinExistence type="predicted"/>
<evidence type="ECO:0000259" key="1">
    <source>
        <dbReference type="Pfam" id="PF16363"/>
    </source>
</evidence>
<dbReference type="Gene3D" id="3.40.50.720">
    <property type="entry name" value="NAD(P)-binding Rossmann-like Domain"/>
    <property type="match status" value="1"/>
</dbReference>
<dbReference type="InterPro" id="IPR016040">
    <property type="entry name" value="NAD(P)-bd_dom"/>
</dbReference>
<organism evidence="2 3">
    <name type="scientific">Sphingomonas cynarae</name>
    <dbReference type="NCBI Taxonomy" id="930197"/>
    <lineage>
        <taxon>Bacteria</taxon>
        <taxon>Pseudomonadati</taxon>
        <taxon>Pseudomonadota</taxon>
        <taxon>Alphaproteobacteria</taxon>
        <taxon>Sphingomonadales</taxon>
        <taxon>Sphingomonadaceae</taxon>
        <taxon>Sphingomonas</taxon>
    </lineage>
</organism>
<evidence type="ECO:0000313" key="2">
    <source>
        <dbReference type="EMBL" id="GAA3722808.1"/>
    </source>
</evidence>
<dbReference type="SUPFAM" id="SSF51735">
    <property type="entry name" value="NAD(P)-binding Rossmann-fold domains"/>
    <property type="match status" value="1"/>
</dbReference>
<sequence>MRIAITGAAGFTGRHLAGYLVARGDEPVALSADVTDVDAVKREIADVRPDAVIHLAAKAFVQSDDVQSFYAVNQIGTLHLLDAITSARPGITVLLASSAQVYGAQAAGLIDEEAALAPSNHYAVSKAAMEMAANLYSSHIRLIVARPFNYTGVGQQNRYLVPKIVSHFAKRAERIELGNLDVQRDFGDVRAVVAAYAGLLGAAPGIYNVSSGALHSVRDLLGALTRLTGHDLAVDVNPAFVRPNDVPVLGGRNNRLRAALPDWQPLSIDDTLAWMLDHAATSGKS</sequence>
<gene>
    <name evidence="2" type="ORF">GCM10022268_33740</name>
</gene>
<dbReference type="Proteomes" id="UP001500523">
    <property type="component" value="Unassembled WGS sequence"/>
</dbReference>
<dbReference type="InterPro" id="IPR036291">
    <property type="entry name" value="NAD(P)-bd_dom_sf"/>
</dbReference>
<dbReference type="EMBL" id="BAABBF010000011">
    <property type="protein sequence ID" value="GAA3722808.1"/>
    <property type="molecule type" value="Genomic_DNA"/>
</dbReference>
<dbReference type="Gene3D" id="3.90.25.10">
    <property type="entry name" value="UDP-galactose 4-epimerase, domain 1"/>
    <property type="match status" value="1"/>
</dbReference>
<comment type="caution">
    <text evidence="2">The sequence shown here is derived from an EMBL/GenBank/DDBJ whole genome shotgun (WGS) entry which is preliminary data.</text>
</comment>
<evidence type="ECO:0000313" key="3">
    <source>
        <dbReference type="Proteomes" id="UP001500523"/>
    </source>
</evidence>
<name>A0ABP7ESY2_9SPHN</name>
<protein>
    <submittedName>
        <fullName evidence="2">GDP-mannose 4,6-dehydratase</fullName>
    </submittedName>
</protein>
<dbReference type="PANTHER" id="PTHR43000">
    <property type="entry name" value="DTDP-D-GLUCOSE 4,6-DEHYDRATASE-RELATED"/>
    <property type="match status" value="1"/>
</dbReference>
<accession>A0ABP7ESY2</accession>
<feature type="domain" description="NAD(P)-binding" evidence="1">
    <location>
        <begin position="31"/>
        <end position="265"/>
    </location>
</feature>
<keyword evidence="3" id="KW-1185">Reference proteome</keyword>
<dbReference type="RefSeq" id="WP_344694559.1">
    <property type="nucleotide sequence ID" value="NZ_BAABBF010000011.1"/>
</dbReference>